<evidence type="ECO:0000313" key="6">
    <source>
        <dbReference type="Proteomes" id="UP000214588"/>
    </source>
</evidence>
<dbReference type="CDD" id="cd00845">
    <property type="entry name" value="MPP_UshA_N_like"/>
    <property type="match status" value="1"/>
</dbReference>
<dbReference type="PRINTS" id="PR01607">
    <property type="entry name" value="APYRASEFAMLY"/>
</dbReference>
<evidence type="ECO:0000259" key="3">
    <source>
        <dbReference type="Pfam" id="PF00149"/>
    </source>
</evidence>
<dbReference type="GO" id="GO:0009166">
    <property type="term" value="P:nucleotide catabolic process"/>
    <property type="evidence" value="ECO:0007669"/>
    <property type="project" value="InterPro"/>
</dbReference>
<evidence type="ECO:0000259" key="4">
    <source>
        <dbReference type="Pfam" id="PF02872"/>
    </source>
</evidence>
<dbReference type="InterPro" id="IPR008334">
    <property type="entry name" value="5'-Nucleotdase_C"/>
</dbReference>
<dbReference type="GO" id="GO:0016787">
    <property type="term" value="F:hydrolase activity"/>
    <property type="evidence" value="ECO:0007669"/>
    <property type="project" value="UniProtKB-KW"/>
</dbReference>
<evidence type="ECO:0000256" key="1">
    <source>
        <dbReference type="ARBA" id="ARBA00022729"/>
    </source>
</evidence>
<dbReference type="SUPFAM" id="SSF56300">
    <property type="entry name" value="Metallo-dependent phosphatases"/>
    <property type="match status" value="1"/>
</dbReference>
<dbReference type="Pfam" id="PF00149">
    <property type="entry name" value="Metallophos"/>
    <property type="match status" value="1"/>
</dbReference>
<keyword evidence="6" id="KW-1185">Reference proteome</keyword>
<dbReference type="SUPFAM" id="SSF55816">
    <property type="entry name" value="5'-nucleotidase (syn. UDP-sugar hydrolase), C-terminal domain"/>
    <property type="match status" value="1"/>
</dbReference>
<dbReference type="PANTHER" id="PTHR11575:SF24">
    <property type="entry name" value="5'-NUCLEOTIDASE"/>
    <property type="match status" value="1"/>
</dbReference>
<dbReference type="Proteomes" id="UP000214588">
    <property type="component" value="Unassembled WGS sequence"/>
</dbReference>
<dbReference type="GO" id="GO:0030288">
    <property type="term" value="C:outer membrane-bounded periplasmic space"/>
    <property type="evidence" value="ECO:0007669"/>
    <property type="project" value="TreeGrafter"/>
</dbReference>
<dbReference type="InterPro" id="IPR036907">
    <property type="entry name" value="5'-Nucleotdase_C_sf"/>
</dbReference>
<feature type="domain" description="Calcineurin-like phosphoesterase" evidence="3">
    <location>
        <begin position="32"/>
        <end position="254"/>
    </location>
</feature>
<proteinExistence type="inferred from homology"/>
<evidence type="ECO:0000313" key="5">
    <source>
        <dbReference type="EMBL" id="OWZ84644.1"/>
    </source>
</evidence>
<comment type="caution">
    <text evidence="5">The sequence shown here is derived from an EMBL/GenBank/DDBJ whole genome shotgun (WGS) entry which is preliminary data.</text>
</comment>
<dbReference type="AlphaFoldDB" id="A0A226C228"/>
<dbReference type="Gene3D" id="3.90.780.10">
    <property type="entry name" value="5'-Nucleotidase, C-terminal domain"/>
    <property type="match status" value="1"/>
</dbReference>
<dbReference type="EMBL" id="NIQC01000003">
    <property type="protein sequence ID" value="OWZ84644.1"/>
    <property type="molecule type" value="Genomic_DNA"/>
</dbReference>
<dbReference type="InterPro" id="IPR029052">
    <property type="entry name" value="Metallo-depent_PP-like"/>
</dbReference>
<dbReference type="InterPro" id="IPR004843">
    <property type="entry name" value="Calcineurin-like_PHP"/>
</dbReference>
<protein>
    <recommendedName>
        <fullName evidence="7">Bifunctional metallophosphatase/5'-nucleotidase</fullName>
    </recommendedName>
</protein>
<gene>
    <name evidence="5" type="ORF">CDO51_02470</name>
</gene>
<sequence>MNILIKDYLEKSEVQNLTSQNTVNFTLLYTTDEHSSLIPHTPAIDFDPNQKDDTIGGFARLQTIVSKIRNEKLKSKEPVLLVSAGDFLSGNPYSWLATKGKTPELSLMNKIGYDVITLGNHEYDFGTDFISNYLKLAGYPKDNGPVLLGTNTVIYDDTPLKEIGLNKYFIKELTNNIKVGFIGIIGKEAQHYIRKAKDITFNSHLTSIKKYVKTLKENGANIIVAVNHSGVNENINIARYIDDIDIIISGHTHKFLKHPTITNNTFIVQPGSHLRHLGQLDISYNIESKELSIYQKNIPIDDIIKEDPEIESDISNYTNLLNEWLEDLTNKKINNILEPIAISNENIKKTPTYSETPLGNLITDSMRIYAEDTLEKTVDFAFQVNGQIRDDILPGTREDTKGKISFYDLARTAGMGKTINSTPGYPVAEVYFTKREIKIILESFIFLSKVMGNPLFLQVSGMRYSYDPDNVILSDLPIKNWAIPSFRAINSIEKYVGEGVQTDNNKDFIELKKDKKKLYRVAIDLYVLEFFPKKRLVSRLFVVPKDEHGNPIEDFKKSIIKENYRPLTVWKALVGFSKNRDLTSYSEDNKRIITKNRN</sequence>
<dbReference type="Pfam" id="PF02872">
    <property type="entry name" value="5_nucleotid_C"/>
    <property type="match status" value="1"/>
</dbReference>
<comment type="similarity">
    <text evidence="2">Belongs to the 5'-nucleotidase family.</text>
</comment>
<reference evidence="5 6" key="1">
    <citation type="submission" date="2017-06" db="EMBL/GenBank/DDBJ databases">
        <title>Draft Genome Sequence of Natranaerobius trueperi halophilic, alkalithermophilic bacteria from soda lakes.</title>
        <authorList>
            <person name="Zhao B."/>
        </authorList>
    </citation>
    <scope>NUCLEOTIDE SEQUENCE [LARGE SCALE GENOMIC DNA]</scope>
    <source>
        <strain evidence="5 6">DSM 18760</strain>
    </source>
</reference>
<evidence type="ECO:0008006" key="7">
    <source>
        <dbReference type="Google" id="ProtNLM"/>
    </source>
</evidence>
<dbReference type="Gene3D" id="3.60.21.10">
    <property type="match status" value="1"/>
</dbReference>
<evidence type="ECO:0000256" key="2">
    <source>
        <dbReference type="RuleBase" id="RU362119"/>
    </source>
</evidence>
<name>A0A226C228_9FIRM</name>
<keyword evidence="1" id="KW-0732">Signal</keyword>
<feature type="domain" description="5'-Nucleotidase C-terminal" evidence="4">
    <location>
        <begin position="350"/>
        <end position="526"/>
    </location>
</feature>
<dbReference type="PANTHER" id="PTHR11575">
    <property type="entry name" value="5'-NUCLEOTIDASE-RELATED"/>
    <property type="match status" value="1"/>
</dbReference>
<keyword evidence="2" id="KW-0378">Hydrolase</keyword>
<dbReference type="GO" id="GO:0000166">
    <property type="term" value="F:nucleotide binding"/>
    <property type="evidence" value="ECO:0007669"/>
    <property type="project" value="UniProtKB-KW"/>
</dbReference>
<organism evidence="5 6">
    <name type="scientific">Natranaerobius trueperi</name>
    <dbReference type="NCBI Taxonomy" id="759412"/>
    <lineage>
        <taxon>Bacteria</taxon>
        <taxon>Bacillati</taxon>
        <taxon>Bacillota</taxon>
        <taxon>Clostridia</taxon>
        <taxon>Natranaerobiales</taxon>
        <taxon>Natranaerobiaceae</taxon>
        <taxon>Natranaerobius</taxon>
    </lineage>
</organism>
<keyword evidence="2" id="KW-0547">Nucleotide-binding</keyword>
<accession>A0A226C228</accession>
<dbReference type="InterPro" id="IPR006179">
    <property type="entry name" value="5_nucleotidase/apyrase"/>
</dbReference>